<dbReference type="GO" id="GO:0000978">
    <property type="term" value="F:RNA polymerase II cis-regulatory region sequence-specific DNA binding"/>
    <property type="evidence" value="ECO:0007669"/>
    <property type="project" value="TreeGrafter"/>
</dbReference>
<feature type="compositionally biased region" description="Acidic residues" evidence="12">
    <location>
        <begin position="637"/>
        <end position="649"/>
    </location>
</feature>
<dbReference type="PANTHER" id="PTHR45789">
    <property type="entry name" value="FI18025P1"/>
    <property type="match status" value="1"/>
</dbReference>
<evidence type="ECO:0000256" key="8">
    <source>
        <dbReference type="ARBA" id="ARBA00023163"/>
    </source>
</evidence>
<protein>
    <submittedName>
        <fullName evidence="14">SRY-box transcription factor 6</fullName>
    </submittedName>
</protein>
<reference evidence="14" key="2">
    <citation type="submission" date="2025-09" db="UniProtKB">
        <authorList>
            <consortium name="Ensembl"/>
        </authorList>
    </citation>
    <scope>IDENTIFICATION</scope>
</reference>
<dbReference type="GeneTree" id="ENSGT00940000156433"/>
<evidence type="ECO:0000256" key="2">
    <source>
        <dbReference type="ARBA" id="ARBA00022473"/>
    </source>
</evidence>
<feature type="compositionally biased region" description="Polar residues" evidence="12">
    <location>
        <begin position="320"/>
        <end position="337"/>
    </location>
</feature>
<evidence type="ECO:0000259" key="13">
    <source>
        <dbReference type="PROSITE" id="PS50118"/>
    </source>
</evidence>
<comment type="subcellular location">
    <subcellularLocation>
        <location evidence="1">Nucleus</location>
    </subcellularLocation>
</comment>
<dbReference type="InterPro" id="IPR051356">
    <property type="entry name" value="SOX/SOX-like_TF"/>
</dbReference>
<evidence type="ECO:0000313" key="15">
    <source>
        <dbReference type="Proteomes" id="UP000694383"/>
    </source>
</evidence>
<keyword evidence="9 10" id="KW-0539">Nucleus</keyword>
<keyword evidence="6 10" id="KW-0238">DNA-binding</keyword>
<feature type="compositionally biased region" description="Basic and acidic residues" evidence="12">
    <location>
        <begin position="23"/>
        <end position="33"/>
    </location>
</feature>
<feature type="region of interest" description="Disordered" evidence="12">
    <location>
        <begin position="602"/>
        <end position="668"/>
    </location>
</feature>
<feature type="DNA-binding region" description="HMG box" evidence="10">
    <location>
        <begin position="466"/>
        <end position="534"/>
    </location>
</feature>
<dbReference type="SMART" id="SM00398">
    <property type="entry name" value="HMG"/>
    <property type="match status" value="1"/>
</dbReference>
<organism evidence="14 15">
    <name type="scientific">Oryzias sinensis</name>
    <name type="common">Chinese medaka</name>
    <dbReference type="NCBI Taxonomy" id="183150"/>
    <lineage>
        <taxon>Eukaryota</taxon>
        <taxon>Metazoa</taxon>
        <taxon>Chordata</taxon>
        <taxon>Craniata</taxon>
        <taxon>Vertebrata</taxon>
        <taxon>Euteleostomi</taxon>
        <taxon>Actinopterygii</taxon>
        <taxon>Neopterygii</taxon>
        <taxon>Teleostei</taxon>
        <taxon>Neoteleostei</taxon>
        <taxon>Acanthomorphata</taxon>
        <taxon>Ovalentaria</taxon>
        <taxon>Atherinomorphae</taxon>
        <taxon>Beloniformes</taxon>
        <taxon>Adrianichthyidae</taxon>
        <taxon>Oryziinae</taxon>
        <taxon>Oryzias</taxon>
    </lineage>
</organism>
<evidence type="ECO:0000256" key="9">
    <source>
        <dbReference type="ARBA" id="ARBA00023242"/>
    </source>
</evidence>
<feature type="compositionally biased region" description="Polar residues" evidence="12">
    <location>
        <begin position="13"/>
        <end position="22"/>
    </location>
</feature>
<dbReference type="InterPro" id="IPR009071">
    <property type="entry name" value="HMG_box_dom"/>
</dbReference>
<evidence type="ECO:0000256" key="3">
    <source>
        <dbReference type="ARBA" id="ARBA00022499"/>
    </source>
</evidence>
<dbReference type="Gene3D" id="1.10.30.10">
    <property type="entry name" value="High mobility group box domain"/>
    <property type="match status" value="1"/>
</dbReference>
<evidence type="ECO:0000256" key="7">
    <source>
        <dbReference type="ARBA" id="ARBA00023159"/>
    </source>
</evidence>
<feature type="region of interest" description="Disordered" evidence="12">
    <location>
        <begin position="265"/>
        <end position="351"/>
    </location>
</feature>
<dbReference type="PROSITE" id="PS50118">
    <property type="entry name" value="HMG_BOX_2"/>
    <property type="match status" value="1"/>
</dbReference>
<evidence type="ECO:0000313" key="14">
    <source>
        <dbReference type="Ensembl" id="ENSOSIP00000036448.1"/>
    </source>
</evidence>
<feature type="coiled-coil region" evidence="11">
    <location>
        <begin position="107"/>
        <end position="180"/>
    </location>
</feature>
<feature type="region of interest" description="Disordered" evidence="12">
    <location>
        <begin position="1"/>
        <end position="46"/>
    </location>
</feature>
<reference evidence="14" key="1">
    <citation type="submission" date="2025-08" db="UniProtKB">
        <authorList>
            <consortium name="Ensembl"/>
        </authorList>
    </citation>
    <scope>IDENTIFICATION</scope>
</reference>
<dbReference type="Proteomes" id="UP000694383">
    <property type="component" value="Unplaced"/>
</dbReference>
<evidence type="ECO:0000256" key="12">
    <source>
        <dbReference type="SAM" id="MobiDB-lite"/>
    </source>
</evidence>
<keyword evidence="8" id="KW-0804">Transcription</keyword>
<evidence type="ECO:0000256" key="10">
    <source>
        <dbReference type="PROSITE-ProRule" id="PRU00267"/>
    </source>
</evidence>
<dbReference type="PANTHER" id="PTHR45789:SF1">
    <property type="entry name" value="TRANSCRIPTION FACTOR SOX-6"/>
    <property type="match status" value="1"/>
</dbReference>
<keyword evidence="7" id="KW-0010">Activator</keyword>
<feature type="domain" description="HMG box" evidence="13">
    <location>
        <begin position="466"/>
        <end position="534"/>
    </location>
</feature>
<evidence type="ECO:0000256" key="4">
    <source>
        <dbReference type="ARBA" id="ARBA00022782"/>
    </source>
</evidence>
<sequence length="668" mass="74226">MDSESNKGCSVYSHRNNSTSPTKLEESSRDRGEPMTGFAFGTPERRKGSLADVVDTLKQKKLVELTKTEQDETSCMERLLSKDWKERVDRLNANELLGEVKGTPESLEEKERQLSTMIGQLINLREQLLSAHDEQKKMAASQLEKQRQQMELARQQQDQIARQQQQLLQQQHKINILQQQIQVQGHMPPLMIPVFPHDQRSLAAAAAAQQGFLFPPGMSYKPGENYPMQFIPSAMAAAAASGLSPMQLQQLYAAQLASMQISPGAKMAPLPQAPNSSSPLSPSTLKSEKQAASPVAQIKEGSTQPLNLSARPKTAEPLRSPTSPTQSLLSGSKTSPTGIGKGRIPSPIPNMSRNSSLDILSSLNSTALFGDQDAVLKAIQEARSMREQIQREQLHHQQHPQQPGHQSLEAKLTALSGMSLNNGNKNSKPKPYGEICHPVLCFLGSSITEARVFREARGRNSSEPHIKRPMNAFMVWAKDERRKILQTFPDMHNSNISKILGSRWKSMSNQEKQPYYEEQARLSKIHLEKYPNYKYKPRPKRTCIIDGKKLRIGEYKQMMRSRRQEMRQFFVGPQPPISLGNSTGGVGVYPGAITMATTATRSPHLTSDCSSNSVSPEPTVPVIQSTFKVKSEPGGGGDDDMDMYEDFEDDPKSDYSSDHETREAVGAN</sequence>
<dbReference type="Pfam" id="PF00505">
    <property type="entry name" value="HMG_box"/>
    <property type="match status" value="1"/>
</dbReference>
<dbReference type="GO" id="GO:0045165">
    <property type="term" value="P:cell fate commitment"/>
    <property type="evidence" value="ECO:0007669"/>
    <property type="project" value="TreeGrafter"/>
</dbReference>
<dbReference type="FunFam" id="1.10.30.10:FF:000003">
    <property type="entry name" value="Putative transcription factor SOX-6"/>
    <property type="match status" value="1"/>
</dbReference>
<dbReference type="AlphaFoldDB" id="A0A8C7Z015"/>
<evidence type="ECO:0000256" key="1">
    <source>
        <dbReference type="ARBA" id="ARBA00004123"/>
    </source>
</evidence>
<evidence type="ECO:0000256" key="6">
    <source>
        <dbReference type="ARBA" id="ARBA00023125"/>
    </source>
</evidence>
<dbReference type="InterPro" id="IPR036910">
    <property type="entry name" value="HMG_box_dom_sf"/>
</dbReference>
<dbReference type="GO" id="GO:0000981">
    <property type="term" value="F:DNA-binding transcription factor activity, RNA polymerase II-specific"/>
    <property type="evidence" value="ECO:0007669"/>
    <property type="project" value="TreeGrafter"/>
</dbReference>
<dbReference type="GO" id="GO:0032332">
    <property type="term" value="P:positive regulation of chondrocyte differentiation"/>
    <property type="evidence" value="ECO:0007669"/>
    <property type="project" value="TreeGrafter"/>
</dbReference>
<keyword evidence="11" id="KW-0175">Coiled coil</keyword>
<keyword evidence="3" id="KW-1017">Isopeptide bond</keyword>
<feature type="compositionally biased region" description="Basic and acidic residues" evidence="12">
    <location>
        <begin position="650"/>
        <end position="668"/>
    </location>
</feature>
<gene>
    <name evidence="14" type="primary">SOX6</name>
</gene>
<keyword evidence="2" id="KW-0217">Developmental protein</keyword>
<dbReference type="GO" id="GO:0005634">
    <property type="term" value="C:nucleus"/>
    <property type="evidence" value="ECO:0007669"/>
    <property type="project" value="UniProtKB-SubCell"/>
</dbReference>
<name>A0A8C7Z015_9TELE</name>
<dbReference type="CDD" id="cd22042">
    <property type="entry name" value="HMG-box_EGL13-like"/>
    <property type="match status" value="1"/>
</dbReference>
<evidence type="ECO:0000256" key="5">
    <source>
        <dbReference type="ARBA" id="ARBA00023015"/>
    </source>
</evidence>
<keyword evidence="4" id="KW-0221">Differentiation</keyword>
<keyword evidence="5" id="KW-0805">Transcription regulation</keyword>
<dbReference type="SUPFAM" id="SSF47095">
    <property type="entry name" value="HMG-box"/>
    <property type="match status" value="1"/>
</dbReference>
<keyword evidence="15" id="KW-1185">Reference proteome</keyword>
<feature type="compositionally biased region" description="Polar residues" evidence="12">
    <location>
        <begin position="602"/>
        <end position="628"/>
    </location>
</feature>
<accession>A0A8C7Z015</accession>
<feature type="compositionally biased region" description="Low complexity" evidence="12">
    <location>
        <begin position="269"/>
        <end position="285"/>
    </location>
</feature>
<dbReference type="GO" id="GO:0007417">
    <property type="term" value="P:central nervous system development"/>
    <property type="evidence" value="ECO:0007669"/>
    <property type="project" value="TreeGrafter"/>
</dbReference>
<dbReference type="Ensembl" id="ENSOSIT00000038415.1">
    <property type="protein sequence ID" value="ENSOSIP00000036448.1"/>
    <property type="gene ID" value="ENSOSIG00000016311.1"/>
</dbReference>
<evidence type="ECO:0000256" key="11">
    <source>
        <dbReference type="SAM" id="Coils"/>
    </source>
</evidence>
<proteinExistence type="predicted"/>